<reference evidence="6" key="1">
    <citation type="submission" date="2023-08" db="EMBL/GenBank/DDBJ databases">
        <authorList>
            <person name="Chen Y."/>
            <person name="Shah S."/>
            <person name="Dougan E. K."/>
            <person name="Thang M."/>
            <person name="Chan C."/>
        </authorList>
    </citation>
    <scope>NUCLEOTIDE SEQUENCE</scope>
</reference>
<evidence type="ECO:0000256" key="1">
    <source>
        <dbReference type="ARBA" id="ARBA00004123"/>
    </source>
</evidence>
<dbReference type="PROSITE" id="PS50294">
    <property type="entry name" value="WD_REPEATS_REGION"/>
    <property type="match status" value="1"/>
</dbReference>
<dbReference type="InterPro" id="IPR015943">
    <property type="entry name" value="WD40/YVTN_repeat-like_dom_sf"/>
</dbReference>
<dbReference type="GO" id="GO:0032040">
    <property type="term" value="C:small-subunit processome"/>
    <property type="evidence" value="ECO:0007669"/>
    <property type="project" value="TreeGrafter"/>
</dbReference>
<dbReference type="AlphaFoldDB" id="A0AA36JTQ6"/>
<comment type="caution">
    <text evidence="6">The sequence shown here is derived from an EMBL/GenBank/DDBJ whole genome shotgun (WGS) entry which is preliminary data.</text>
</comment>
<dbReference type="PANTHER" id="PTHR19865:SF0">
    <property type="entry name" value="U3 SMALL NUCLEOLAR RNA-INTERACTING PROTEIN 2"/>
    <property type="match status" value="1"/>
</dbReference>
<proteinExistence type="predicted"/>
<comment type="subcellular location">
    <subcellularLocation>
        <location evidence="1">Nucleus</location>
    </subcellularLocation>
</comment>
<dbReference type="Gene3D" id="2.130.10.10">
    <property type="entry name" value="YVTN repeat-like/Quinoprotein amine dehydrogenase"/>
    <property type="match status" value="1"/>
</dbReference>
<keyword evidence="4" id="KW-0539">Nucleus</keyword>
<dbReference type="PRINTS" id="PR00320">
    <property type="entry name" value="GPROTEINBRPT"/>
</dbReference>
<dbReference type="InterPro" id="IPR020472">
    <property type="entry name" value="WD40_PAC1"/>
</dbReference>
<keyword evidence="7" id="KW-1185">Reference proteome</keyword>
<dbReference type="GO" id="GO:0034511">
    <property type="term" value="F:U3 snoRNA binding"/>
    <property type="evidence" value="ECO:0007669"/>
    <property type="project" value="InterPro"/>
</dbReference>
<keyword evidence="2 5" id="KW-0853">WD repeat</keyword>
<dbReference type="SUPFAM" id="SSF50978">
    <property type="entry name" value="WD40 repeat-like"/>
    <property type="match status" value="1"/>
</dbReference>
<feature type="repeat" description="WD" evidence="5">
    <location>
        <begin position="60"/>
        <end position="100"/>
    </location>
</feature>
<evidence type="ECO:0000256" key="4">
    <source>
        <dbReference type="ARBA" id="ARBA00023242"/>
    </source>
</evidence>
<dbReference type="Proteomes" id="UP001178507">
    <property type="component" value="Unassembled WGS sequence"/>
</dbReference>
<organism evidence="6 7">
    <name type="scientific">Effrenium voratum</name>
    <dbReference type="NCBI Taxonomy" id="2562239"/>
    <lineage>
        <taxon>Eukaryota</taxon>
        <taxon>Sar</taxon>
        <taxon>Alveolata</taxon>
        <taxon>Dinophyceae</taxon>
        <taxon>Suessiales</taxon>
        <taxon>Symbiodiniaceae</taxon>
        <taxon>Effrenium</taxon>
    </lineage>
</organism>
<evidence type="ECO:0000313" key="6">
    <source>
        <dbReference type="EMBL" id="CAJ1411309.1"/>
    </source>
</evidence>
<evidence type="ECO:0000256" key="3">
    <source>
        <dbReference type="ARBA" id="ARBA00022737"/>
    </source>
</evidence>
<dbReference type="SMART" id="SM00320">
    <property type="entry name" value="WD40"/>
    <property type="match status" value="4"/>
</dbReference>
<feature type="repeat" description="WD" evidence="5">
    <location>
        <begin position="100"/>
        <end position="140"/>
    </location>
</feature>
<dbReference type="InterPro" id="IPR001680">
    <property type="entry name" value="WD40_rpt"/>
</dbReference>
<evidence type="ECO:0000256" key="2">
    <source>
        <dbReference type="ARBA" id="ARBA00022574"/>
    </source>
</evidence>
<gene>
    <name evidence="6" type="ORF">EVOR1521_LOCUS31914</name>
</gene>
<dbReference type="PANTHER" id="PTHR19865">
    <property type="entry name" value="U3 SMALL NUCLEOLAR RNA INTERACTING PROTEIN 2"/>
    <property type="match status" value="1"/>
</dbReference>
<evidence type="ECO:0000313" key="7">
    <source>
        <dbReference type="Proteomes" id="UP001178507"/>
    </source>
</evidence>
<dbReference type="EMBL" id="CAUJNA010003867">
    <property type="protein sequence ID" value="CAJ1411309.1"/>
    <property type="molecule type" value="Genomic_DNA"/>
</dbReference>
<evidence type="ECO:0000256" key="5">
    <source>
        <dbReference type="PROSITE-ProRule" id="PRU00221"/>
    </source>
</evidence>
<dbReference type="Pfam" id="PF00400">
    <property type="entry name" value="WD40"/>
    <property type="match status" value="4"/>
</dbReference>
<keyword evidence="3" id="KW-0677">Repeat</keyword>
<dbReference type="InterPro" id="IPR039241">
    <property type="entry name" value="Rrp9-like"/>
</dbReference>
<feature type="repeat" description="WD" evidence="5">
    <location>
        <begin position="18"/>
        <end position="59"/>
    </location>
</feature>
<name>A0AA36JTQ6_9DINO</name>
<dbReference type="PROSITE" id="PS50082">
    <property type="entry name" value="WD_REPEATS_2"/>
    <property type="match status" value="3"/>
</dbReference>
<dbReference type="InterPro" id="IPR036322">
    <property type="entry name" value="WD40_repeat_dom_sf"/>
</dbReference>
<accession>A0AA36JTQ6</accession>
<sequence>MLTRTSTVCDRVYHVGLRHGHTGDTTALVPDMDEEQFYSGSADKSLKIWDVASRRCMETLLGHVGPVTSMDLLNKGRPLSGGADKTVRFWKVDKGTHLMFARHTYSVDAVCVADQDRFVSGGQDGRIMLWSSASKKPLASVSSQGEGKWVAALSAIKQGNVFFSGSVDGTLRCWRFSREEERKGLQLTEAAESISAPGCINHIAVGKRFLACAVGKEHKFGRWFYDKKEKNGVLLVPLSYKEG</sequence>
<protein>
    <submittedName>
        <fullName evidence="6">Uncharacterized protein</fullName>
    </submittedName>
</protein>